<keyword evidence="1" id="KW-0863">Zinc-finger</keyword>
<gene>
    <name evidence="4" type="ORF">ADEAN_000463800</name>
</gene>
<keyword evidence="5" id="KW-1185">Reference proteome</keyword>
<keyword evidence="1" id="KW-0479">Metal-binding</keyword>
<name>A0A7G2CBF5_9TRYP</name>
<protein>
    <submittedName>
        <fullName evidence="4">RING-H2 zinc finger domain/Ring finger domain containing protein, putative</fullName>
    </submittedName>
</protein>
<dbReference type="EMBL" id="LR877152">
    <property type="protein sequence ID" value="CAD2217160.1"/>
    <property type="molecule type" value="Genomic_DNA"/>
</dbReference>
<evidence type="ECO:0000256" key="1">
    <source>
        <dbReference type="PROSITE-ProRule" id="PRU00175"/>
    </source>
</evidence>
<feature type="domain" description="RING-type" evidence="3">
    <location>
        <begin position="415"/>
        <end position="460"/>
    </location>
</feature>
<reference evidence="4 5" key="1">
    <citation type="submission" date="2020-08" db="EMBL/GenBank/DDBJ databases">
        <authorList>
            <person name="Newling K."/>
            <person name="Davey J."/>
            <person name="Forrester S."/>
        </authorList>
    </citation>
    <scope>NUCLEOTIDE SEQUENCE [LARGE SCALE GENOMIC DNA]</scope>
    <source>
        <strain evidence="5">Crithidia deanei Carvalho (ATCC PRA-265)</strain>
    </source>
</reference>
<keyword evidence="1" id="KW-0862">Zinc</keyword>
<evidence type="ECO:0000259" key="3">
    <source>
        <dbReference type="PROSITE" id="PS50089"/>
    </source>
</evidence>
<evidence type="ECO:0000313" key="4">
    <source>
        <dbReference type="EMBL" id="CAD2217160.1"/>
    </source>
</evidence>
<proteinExistence type="predicted"/>
<dbReference type="CDD" id="cd16448">
    <property type="entry name" value="RING-H2"/>
    <property type="match status" value="1"/>
</dbReference>
<dbReference type="PROSITE" id="PS50089">
    <property type="entry name" value="ZF_RING_2"/>
    <property type="match status" value="1"/>
</dbReference>
<dbReference type="AlphaFoldDB" id="A0A7G2CBF5"/>
<sequence length="534" mass="59637">MSGLDKLVRDIKPDDALKLFEEYMEKVKTARAKKEEIPRPLYMNFLKYCAARVHIKLQEGKFSQETWLTYCDFFTSAMLSFGTADMEKMLDYSDKVVYSVLVYHSQSQPLLKEYLRCSAAQEEQRSKDLADLRAKDTINITTPVPLDQPPEIERDSHITAVAPAFPVEMVTRVLNRLPEKLSFAHTNGLLHMKLLNPLPIPDCPFVSSGYACDSCGLRGIRVAYEAMLYEEEADTNGVVRSNARIAQHYSHGYDMCTACAVYFYLRQEQHLKQCWMKPHDPFALGVAAGVAVKEASYLNGEAIVTAAKEEFDDAPSHASVSPPSCGPSRKSSQNSSCTSPEPPMTRCKRVSTSFIDIEVGIAPIGSRPIAYVLPKAKELLKEKVDILKTFQPPSDWAERCQTTAVLGTYSSEDKCMVCLESLKGCIPVITTKCGHPFHVECIVGFLRTVSRQESVCPICRAAEPLPDTSLHHALEKNVFKVRVMLTEEEASEKSVRVFVGSAISRSFSYENITSVAAGRCISIKPHEVRKSFEN</sequence>
<feature type="region of interest" description="Disordered" evidence="2">
    <location>
        <begin position="314"/>
        <end position="344"/>
    </location>
</feature>
<dbReference type="GO" id="GO:0008270">
    <property type="term" value="F:zinc ion binding"/>
    <property type="evidence" value="ECO:0007669"/>
    <property type="project" value="UniProtKB-KW"/>
</dbReference>
<dbReference type="Gene3D" id="3.30.40.10">
    <property type="entry name" value="Zinc/RING finger domain, C3HC4 (zinc finger)"/>
    <property type="match status" value="1"/>
</dbReference>
<dbReference type="InterPro" id="IPR001841">
    <property type="entry name" value="Znf_RING"/>
</dbReference>
<evidence type="ECO:0000313" key="5">
    <source>
        <dbReference type="Proteomes" id="UP000515908"/>
    </source>
</evidence>
<dbReference type="Proteomes" id="UP000515908">
    <property type="component" value="Chromosome 08"/>
</dbReference>
<dbReference type="VEuPathDB" id="TriTrypDB:ADEAN_000463800"/>
<accession>A0A7G2CBF5</accession>
<dbReference type="InterPro" id="IPR013083">
    <property type="entry name" value="Znf_RING/FYVE/PHD"/>
</dbReference>
<feature type="compositionally biased region" description="Polar residues" evidence="2">
    <location>
        <begin position="329"/>
        <end position="339"/>
    </location>
</feature>
<evidence type="ECO:0000256" key="2">
    <source>
        <dbReference type="SAM" id="MobiDB-lite"/>
    </source>
</evidence>
<organism evidence="4 5">
    <name type="scientific">Angomonas deanei</name>
    <dbReference type="NCBI Taxonomy" id="59799"/>
    <lineage>
        <taxon>Eukaryota</taxon>
        <taxon>Discoba</taxon>
        <taxon>Euglenozoa</taxon>
        <taxon>Kinetoplastea</taxon>
        <taxon>Metakinetoplastina</taxon>
        <taxon>Trypanosomatida</taxon>
        <taxon>Trypanosomatidae</taxon>
        <taxon>Strigomonadinae</taxon>
        <taxon>Angomonas</taxon>
    </lineage>
</organism>
<dbReference type="Pfam" id="PF13639">
    <property type="entry name" value="zf-RING_2"/>
    <property type="match status" value="1"/>
</dbReference>
<dbReference type="SUPFAM" id="SSF57850">
    <property type="entry name" value="RING/U-box"/>
    <property type="match status" value="1"/>
</dbReference>
<dbReference type="SMART" id="SM00184">
    <property type="entry name" value="RING"/>
    <property type="match status" value="1"/>
</dbReference>